<gene>
    <name evidence="1" type="ORF">Edafosvirus1_109</name>
</gene>
<reference evidence="1" key="1">
    <citation type="submission" date="2018-10" db="EMBL/GenBank/DDBJ databases">
        <title>Hidden diversity of soil giant viruses.</title>
        <authorList>
            <person name="Schulz F."/>
            <person name="Alteio L."/>
            <person name="Goudeau D."/>
            <person name="Ryan E.M."/>
            <person name="Malmstrom R.R."/>
            <person name="Blanchard J."/>
            <person name="Woyke T."/>
        </authorList>
    </citation>
    <scope>NUCLEOTIDE SEQUENCE</scope>
    <source>
        <strain evidence="1">EDV1</strain>
    </source>
</reference>
<proteinExistence type="predicted"/>
<evidence type="ECO:0000313" key="1">
    <source>
        <dbReference type="EMBL" id="AYV77778.1"/>
    </source>
</evidence>
<accession>A0A3G4ZSB3</accession>
<dbReference type="EMBL" id="MK072066">
    <property type="protein sequence ID" value="AYV77778.1"/>
    <property type="molecule type" value="Genomic_DNA"/>
</dbReference>
<name>A0A3G4ZSB3_9VIRU</name>
<protein>
    <submittedName>
        <fullName evidence="1">Uncharacterized protein</fullName>
    </submittedName>
</protein>
<organism evidence="1">
    <name type="scientific">Edafosvirus sp</name>
    <dbReference type="NCBI Taxonomy" id="2487765"/>
    <lineage>
        <taxon>Viruses</taxon>
        <taxon>Varidnaviria</taxon>
        <taxon>Bamfordvirae</taxon>
        <taxon>Nucleocytoviricota</taxon>
        <taxon>Megaviricetes</taxon>
        <taxon>Imitervirales</taxon>
        <taxon>Mimiviridae</taxon>
        <taxon>Klosneuvirinae</taxon>
    </lineage>
</organism>
<sequence>MENLTEKTKIPILAFGKFRIKLWHYNVIENKQYDKFLSIHIFPNELVQLIISYLKINSGFIIYPDPPPLKVYRGQYGLNGLEDTIDLKYFHIVKKKVGQNSKLFWKRIQKEIPLEPKFTGSINIIKYNEIKDGFLVAQVDDDSYKFLFCFFKNEIHFLFHNWYGGADLSHWTWNPKTNVIKCISEIQMSNVKRLLYLVEHNNNLYRVVYPFTDEPEFSTVFQLWDQKRNIWIEKTNFGDYGCQLFKAKKDLLMYSNKKLYIYESKNGKYDWTNLTNYMLPDKFVSAEGYNEDMKEIMFTFYDTPDEKILMGWRIPYIPVCDRAHGNQTEDNKQNLYTASIIPGKLIKMPEFEENQFACSTLYF</sequence>